<evidence type="ECO:0000313" key="1">
    <source>
        <dbReference type="EMBL" id="KAJ8631057.1"/>
    </source>
</evidence>
<organism evidence="1 2">
    <name type="scientific">Persea americana</name>
    <name type="common">Avocado</name>
    <dbReference type="NCBI Taxonomy" id="3435"/>
    <lineage>
        <taxon>Eukaryota</taxon>
        <taxon>Viridiplantae</taxon>
        <taxon>Streptophyta</taxon>
        <taxon>Embryophyta</taxon>
        <taxon>Tracheophyta</taxon>
        <taxon>Spermatophyta</taxon>
        <taxon>Magnoliopsida</taxon>
        <taxon>Magnoliidae</taxon>
        <taxon>Laurales</taxon>
        <taxon>Lauraceae</taxon>
        <taxon>Persea</taxon>
    </lineage>
</organism>
<evidence type="ECO:0000313" key="2">
    <source>
        <dbReference type="Proteomes" id="UP001234297"/>
    </source>
</evidence>
<dbReference type="EMBL" id="CM056815">
    <property type="protein sequence ID" value="KAJ8631057.1"/>
    <property type="molecule type" value="Genomic_DNA"/>
</dbReference>
<accession>A0ACC2LCG8</accession>
<comment type="caution">
    <text evidence="1">The sequence shown here is derived from an EMBL/GenBank/DDBJ whole genome shotgun (WGS) entry which is preliminary data.</text>
</comment>
<dbReference type="Proteomes" id="UP001234297">
    <property type="component" value="Chromosome 7"/>
</dbReference>
<gene>
    <name evidence="1" type="ORF">MRB53_024380</name>
</gene>
<proteinExistence type="predicted"/>
<reference evidence="1 2" key="1">
    <citation type="journal article" date="2022" name="Hortic Res">
        <title>A haplotype resolved chromosomal level avocado genome allows analysis of novel avocado genes.</title>
        <authorList>
            <person name="Nath O."/>
            <person name="Fletcher S.J."/>
            <person name="Hayward A."/>
            <person name="Shaw L.M."/>
            <person name="Masouleh A.K."/>
            <person name="Furtado A."/>
            <person name="Henry R.J."/>
            <person name="Mitter N."/>
        </authorList>
    </citation>
    <scope>NUCLEOTIDE SEQUENCE [LARGE SCALE GENOMIC DNA]</scope>
    <source>
        <strain evidence="2">cv. Hass</strain>
    </source>
</reference>
<sequence>MTFDCEGYHTWPGKSSGFGFLFYPLKGRALTYKSADDCKREGFFAGGEHGLRDLEGWFPIFPGGRGECISSDFGGKRASKKINEGWLGNGWISYLGTEIASLKSS</sequence>
<protein>
    <submittedName>
        <fullName evidence="1">Uncharacterized protein</fullName>
    </submittedName>
</protein>
<keyword evidence="2" id="KW-1185">Reference proteome</keyword>
<name>A0ACC2LCG8_PERAE</name>